<reference evidence="2 3" key="1">
    <citation type="journal article" date="2021" name="Nat. Commun.">
        <title>Genetic determinants of endophytism in the Arabidopsis root mycobiome.</title>
        <authorList>
            <person name="Mesny F."/>
            <person name="Miyauchi S."/>
            <person name="Thiergart T."/>
            <person name="Pickel B."/>
            <person name="Atanasova L."/>
            <person name="Karlsson M."/>
            <person name="Huettel B."/>
            <person name="Barry K.W."/>
            <person name="Haridas S."/>
            <person name="Chen C."/>
            <person name="Bauer D."/>
            <person name="Andreopoulos W."/>
            <person name="Pangilinan J."/>
            <person name="LaButti K."/>
            <person name="Riley R."/>
            <person name="Lipzen A."/>
            <person name="Clum A."/>
            <person name="Drula E."/>
            <person name="Henrissat B."/>
            <person name="Kohler A."/>
            <person name="Grigoriev I.V."/>
            <person name="Martin F.M."/>
            <person name="Hacquard S."/>
        </authorList>
    </citation>
    <scope>NUCLEOTIDE SEQUENCE [LARGE SCALE GENOMIC DNA]</scope>
    <source>
        <strain evidence="2 3">MPI-SDFR-AT-0080</strain>
    </source>
</reference>
<keyword evidence="3" id="KW-1185">Reference proteome</keyword>
<evidence type="ECO:0008006" key="4">
    <source>
        <dbReference type="Google" id="ProtNLM"/>
    </source>
</evidence>
<dbReference type="PANTHER" id="PTHR37490:SF3">
    <property type="entry name" value="DUF3431 DOMAIN CONTAINING PROTEIN"/>
    <property type="match status" value="1"/>
</dbReference>
<comment type="caution">
    <text evidence="2">The sequence shown here is derived from an EMBL/GenBank/DDBJ whole genome shotgun (WGS) entry which is preliminary data.</text>
</comment>
<evidence type="ECO:0000313" key="2">
    <source>
        <dbReference type="EMBL" id="KAH7036717.1"/>
    </source>
</evidence>
<proteinExistence type="predicted"/>
<name>A0ABQ8FYY2_9PEZI</name>
<evidence type="ECO:0000313" key="3">
    <source>
        <dbReference type="Proteomes" id="UP000774617"/>
    </source>
</evidence>
<dbReference type="Pfam" id="PF11913">
    <property type="entry name" value="DUF3431"/>
    <property type="match status" value="1"/>
</dbReference>
<dbReference type="InterPro" id="IPR021838">
    <property type="entry name" value="DUF3431"/>
</dbReference>
<organism evidence="2 3">
    <name type="scientific">Macrophomina phaseolina</name>
    <dbReference type="NCBI Taxonomy" id="35725"/>
    <lineage>
        <taxon>Eukaryota</taxon>
        <taxon>Fungi</taxon>
        <taxon>Dikarya</taxon>
        <taxon>Ascomycota</taxon>
        <taxon>Pezizomycotina</taxon>
        <taxon>Dothideomycetes</taxon>
        <taxon>Dothideomycetes incertae sedis</taxon>
        <taxon>Botryosphaeriales</taxon>
        <taxon>Botryosphaeriaceae</taxon>
        <taxon>Macrophomina</taxon>
    </lineage>
</organism>
<evidence type="ECO:0000256" key="1">
    <source>
        <dbReference type="SAM" id="MobiDB-lite"/>
    </source>
</evidence>
<feature type="region of interest" description="Disordered" evidence="1">
    <location>
        <begin position="35"/>
        <end position="98"/>
    </location>
</feature>
<dbReference type="PROSITE" id="PS51257">
    <property type="entry name" value="PROKAR_LIPOPROTEIN"/>
    <property type="match status" value="1"/>
</dbReference>
<dbReference type="Proteomes" id="UP000774617">
    <property type="component" value="Unassembled WGS sequence"/>
</dbReference>
<sequence>MPLARRSTITALTLLAACLFFYYLSWQPALPHIASRPRPPPGNAPYDHVADESQQQQPNSAARPSAGPASSASSSAAPAPLRALTPDEDPFRPGVPKPDGAAYSRVLVVPRMKDEDVSWIDEVRQELPDLQTAVYVMDDPHAEFHVPKNKGRESMAYLTYMIDHYDDLPDVVLFFHAHKLGWHNLLILGQDSAEMMKRLRVERIWRTGYMPFRCDAKPGCPDWLHLDRPEVDFDEHLRMEEKYYTPEIWRELHPPGLGGMGEMHRVPGVLSAPCCAQFGVSRDRIRANPKEMYKHYRNWLLKTDLDDQYAGRIMEYTWHYIFTRQYQFCPSPHTCYCDGYGICFGSQKEYEKYLEKEERKWEIWDILNSQPDEATVKEVTTEMKNLDTVMEWMKNEAIERGKSEEARRLERERLDLR</sequence>
<accession>A0ABQ8FYY2</accession>
<protein>
    <recommendedName>
        <fullName evidence="4">Galactosyl transferase</fullName>
    </recommendedName>
</protein>
<feature type="compositionally biased region" description="Low complexity" evidence="1">
    <location>
        <begin position="60"/>
        <end position="84"/>
    </location>
</feature>
<gene>
    <name evidence="2" type="ORF">B0J12DRAFT_677826</name>
</gene>
<dbReference type="PANTHER" id="PTHR37490">
    <property type="entry name" value="EXPRESSED PROTEIN"/>
    <property type="match status" value="1"/>
</dbReference>
<dbReference type="EMBL" id="JAGTJR010000034">
    <property type="protein sequence ID" value="KAH7036717.1"/>
    <property type="molecule type" value="Genomic_DNA"/>
</dbReference>